<comment type="caution">
    <text evidence="3">The sequence shown here is derived from an EMBL/GenBank/DDBJ whole genome shotgun (WGS) entry which is preliminary data.</text>
</comment>
<dbReference type="AlphaFoldDB" id="A0AAD9V6G6"/>
<protein>
    <submittedName>
        <fullName evidence="3">Uncharacterized protein</fullName>
    </submittedName>
</protein>
<keyword evidence="1" id="KW-0812">Transmembrane</keyword>
<name>A0AAD9V6G6_ACRCE</name>
<keyword evidence="1" id="KW-0472">Membrane</keyword>
<dbReference type="EMBL" id="JARQWQ010000027">
    <property type="protein sequence ID" value="KAK2563041.1"/>
    <property type="molecule type" value="Genomic_DNA"/>
</dbReference>
<evidence type="ECO:0000313" key="4">
    <source>
        <dbReference type="Proteomes" id="UP001249851"/>
    </source>
</evidence>
<feature type="signal peptide" evidence="2">
    <location>
        <begin position="1"/>
        <end position="22"/>
    </location>
</feature>
<feature type="transmembrane region" description="Helical" evidence="1">
    <location>
        <begin position="226"/>
        <end position="248"/>
    </location>
</feature>
<accession>A0AAD9V6G6</accession>
<evidence type="ECO:0000313" key="3">
    <source>
        <dbReference type="EMBL" id="KAK2563041.1"/>
    </source>
</evidence>
<sequence length="619" mass="68039">MRATKAFQYLVALLSLLYTLKAQNIEVIETLMEAYSTKEVGQPTGYFSENGKGMFEQVSMLDAMALAKRGKPLEASQQLTSLALGSILDGLPIDYRAAGGLLKLMQADRSYFKDTMMAVQANMKLVSRNVAQKLMAFKAADESKQRIFEAWKRDMERLQRLAESTRPSPKNPKIWQVYGSCKYFFKQLRFPPTSSMRFAGPISDILGIVVSSIGLYDAIQKKNTLGIVNSVLGIVGGVVALSLFTAAVTTGVKVFATIGGLAGAAFFVVPLLIQMFWPRSLAIETANKLTEISQKDLQGNLHQLSRLSESGSRSFGWMYQVNSGIMIEKKIRPDTPIKFLQPSCATPGTPCDPKRASYKGNNYLVLGTQRKDTYTSHEFKLDVPYDFFGAPTEPKFCGNTVNLNTVSFKEYIEFLGRKYQRDRWRLIGSYQRNVEVDTTAVPQYNDVDIGQFVQAETPSKRMVSQLDEVDEVKCEPASDRISIDELALLNPRTGKVTINTGRGKDVLSIQSMVGRPGDSKTDYLVSDLGEDGNLLSVGAALGIGATRDNLVVGVFFDNTGGQGKLCYVKADFVIARCVGSVKAVTIFKGSRLHDKVVLGSKGPYTVIQNRGANSEATAL</sequence>
<evidence type="ECO:0000256" key="2">
    <source>
        <dbReference type="SAM" id="SignalP"/>
    </source>
</evidence>
<dbReference type="Proteomes" id="UP001249851">
    <property type="component" value="Unassembled WGS sequence"/>
</dbReference>
<reference evidence="3" key="1">
    <citation type="journal article" date="2023" name="G3 (Bethesda)">
        <title>Whole genome assembly and annotation of the endangered Caribbean coral Acropora cervicornis.</title>
        <authorList>
            <person name="Selwyn J.D."/>
            <person name="Vollmer S.V."/>
        </authorList>
    </citation>
    <scope>NUCLEOTIDE SEQUENCE</scope>
    <source>
        <strain evidence="3">K2</strain>
    </source>
</reference>
<proteinExistence type="predicted"/>
<gene>
    <name evidence="3" type="ORF">P5673_014050</name>
</gene>
<keyword evidence="1" id="KW-1133">Transmembrane helix</keyword>
<keyword evidence="4" id="KW-1185">Reference proteome</keyword>
<feature type="transmembrane region" description="Helical" evidence="1">
    <location>
        <begin position="254"/>
        <end position="273"/>
    </location>
</feature>
<feature type="chain" id="PRO_5041958711" evidence="2">
    <location>
        <begin position="23"/>
        <end position="619"/>
    </location>
</feature>
<keyword evidence="2" id="KW-0732">Signal</keyword>
<feature type="transmembrane region" description="Helical" evidence="1">
    <location>
        <begin position="198"/>
        <end position="219"/>
    </location>
</feature>
<evidence type="ECO:0000256" key="1">
    <source>
        <dbReference type="SAM" id="Phobius"/>
    </source>
</evidence>
<reference evidence="3" key="2">
    <citation type="journal article" date="2023" name="Science">
        <title>Genomic signatures of disease resistance in endangered staghorn corals.</title>
        <authorList>
            <person name="Vollmer S.V."/>
            <person name="Selwyn J.D."/>
            <person name="Despard B.A."/>
            <person name="Roesel C.L."/>
        </authorList>
    </citation>
    <scope>NUCLEOTIDE SEQUENCE</scope>
    <source>
        <strain evidence="3">K2</strain>
    </source>
</reference>
<organism evidence="3 4">
    <name type="scientific">Acropora cervicornis</name>
    <name type="common">Staghorn coral</name>
    <dbReference type="NCBI Taxonomy" id="6130"/>
    <lineage>
        <taxon>Eukaryota</taxon>
        <taxon>Metazoa</taxon>
        <taxon>Cnidaria</taxon>
        <taxon>Anthozoa</taxon>
        <taxon>Hexacorallia</taxon>
        <taxon>Scleractinia</taxon>
        <taxon>Astrocoeniina</taxon>
        <taxon>Acroporidae</taxon>
        <taxon>Acropora</taxon>
    </lineage>
</organism>